<dbReference type="PANTHER" id="PTHR46796">
    <property type="entry name" value="HTH-TYPE TRANSCRIPTIONAL ACTIVATOR RHAS-RELATED"/>
    <property type="match status" value="1"/>
</dbReference>
<evidence type="ECO:0000313" key="7">
    <source>
        <dbReference type="Proteomes" id="UP000494363"/>
    </source>
</evidence>
<gene>
    <name evidence="6" type="ORF">LMG29542_06605</name>
</gene>
<evidence type="ECO:0000256" key="4">
    <source>
        <dbReference type="SAM" id="MobiDB-lite"/>
    </source>
</evidence>
<dbReference type="Proteomes" id="UP000494363">
    <property type="component" value="Unassembled WGS sequence"/>
</dbReference>
<reference evidence="6 7" key="1">
    <citation type="submission" date="2020-04" db="EMBL/GenBank/DDBJ databases">
        <authorList>
            <person name="De Canck E."/>
        </authorList>
    </citation>
    <scope>NUCLEOTIDE SEQUENCE [LARGE SCALE GENOMIC DNA]</scope>
    <source>
        <strain evidence="6 7">LMG 29542</strain>
    </source>
</reference>
<organism evidence="6 7">
    <name type="scientific">Paraburkholderia humisilvae</name>
    <dbReference type="NCBI Taxonomy" id="627669"/>
    <lineage>
        <taxon>Bacteria</taxon>
        <taxon>Pseudomonadati</taxon>
        <taxon>Pseudomonadota</taxon>
        <taxon>Betaproteobacteria</taxon>
        <taxon>Burkholderiales</taxon>
        <taxon>Burkholderiaceae</taxon>
        <taxon>Paraburkholderia</taxon>
    </lineage>
</organism>
<dbReference type="PANTHER" id="PTHR46796:SF15">
    <property type="entry name" value="BLL1074 PROTEIN"/>
    <property type="match status" value="1"/>
</dbReference>
<evidence type="ECO:0000256" key="1">
    <source>
        <dbReference type="ARBA" id="ARBA00023015"/>
    </source>
</evidence>
<feature type="domain" description="HTH araC/xylS-type" evidence="5">
    <location>
        <begin position="170"/>
        <end position="254"/>
    </location>
</feature>
<protein>
    <recommendedName>
        <fullName evidence="5">HTH araC/xylS-type domain-containing protein</fullName>
    </recommendedName>
</protein>
<keyword evidence="7" id="KW-1185">Reference proteome</keyword>
<dbReference type="SUPFAM" id="SSF46689">
    <property type="entry name" value="Homeodomain-like"/>
    <property type="match status" value="1"/>
</dbReference>
<dbReference type="Pfam" id="PF12833">
    <property type="entry name" value="HTH_18"/>
    <property type="match status" value="1"/>
</dbReference>
<dbReference type="GO" id="GO:0043565">
    <property type="term" value="F:sequence-specific DNA binding"/>
    <property type="evidence" value="ECO:0007669"/>
    <property type="project" value="InterPro"/>
</dbReference>
<dbReference type="InterPro" id="IPR050204">
    <property type="entry name" value="AraC_XylS_family_regulators"/>
</dbReference>
<dbReference type="GO" id="GO:0003700">
    <property type="term" value="F:DNA-binding transcription factor activity"/>
    <property type="evidence" value="ECO:0007669"/>
    <property type="project" value="InterPro"/>
</dbReference>
<name>A0A6J5F233_9BURK</name>
<dbReference type="EMBL" id="CADIKH010000051">
    <property type="protein sequence ID" value="CAB3771365.1"/>
    <property type="molecule type" value="Genomic_DNA"/>
</dbReference>
<sequence length="284" mass="31063">MLMHIDAIHRGQATSSPLVPSIVDAMFTDECLMDGLRVAIPRPELHLIVRFGPSASRGLDIHVLGARQRVTRKMIRKGQWTILARLQLGKASAVVGAPPSAFNGRVVPVEEVWSAAEAHNLYDDLATATKATDAAMILERAIAARLSPDDLQPGHSPLVCEAAKKLLNANVSEVASDLRMSERHLRRVFLETVGMSPKTFARLMRFSRATDLARENSRASWASIAVAAGYYDQAHLIQDFHVFAGATPEAFRRELGNTGAPDRKGREQRQSGTAVIDTRRDPAS</sequence>
<evidence type="ECO:0000259" key="5">
    <source>
        <dbReference type="PROSITE" id="PS01124"/>
    </source>
</evidence>
<feature type="region of interest" description="Disordered" evidence="4">
    <location>
        <begin position="254"/>
        <end position="284"/>
    </location>
</feature>
<accession>A0A6J5F233</accession>
<dbReference type="InterPro" id="IPR018060">
    <property type="entry name" value="HTH_AraC"/>
</dbReference>
<keyword evidence="2" id="KW-0238">DNA-binding</keyword>
<keyword evidence="1" id="KW-0805">Transcription regulation</keyword>
<dbReference type="SMART" id="SM00342">
    <property type="entry name" value="HTH_ARAC"/>
    <property type="match status" value="1"/>
</dbReference>
<evidence type="ECO:0000256" key="3">
    <source>
        <dbReference type="ARBA" id="ARBA00023163"/>
    </source>
</evidence>
<proteinExistence type="predicted"/>
<dbReference type="AlphaFoldDB" id="A0A6J5F233"/>
<dbReference type="InterPro" id="IPR009057">
    <property type="entry name" value="Homeodomain-like_sf"/>
</dbReference>
<feature type="compositionally biased region" description="Basic and acidic residues" evidence="4">
    <location>
        <begin position="254"/>
        <end position="269"/>
    </location>
</feature>
<keyword evidence="3" id="KW-0804">Transcription</keyword>
<dbReference type="Gene3D" id="1.10.10.60">
    <property type="entry name" value="Homeodomain-like"/>
    <property type="match status" value="1"/>
</dbReference>
<dbReference type="PROSITE" id="PS01124">
    <property type="entry name" value="HTH_ARAC_FAMILY_2"/>
    <property type="match status" value="1"/>
</dbReference>
<evidence type="ECO:0000313" key="6">
    <source>
        <dbReference type="EMBL" id="CAB3771365.1"/>
    </source>
</evidence>
<evidence type="ECO:0000256" key="2">
    <source>
        <dbReference type="ARBA" id="ARBA00023125"/>
    </source>
</evidence>